<protein>
    <submittedName>
        <fullName evidence="6">Uncharacterized protein</fullName>
    </submittedName>
</protein>
<dbReference type="GO" id="GO:0005634">
    <property type="term" value="C:nucleus"/>
    <property type="evidence" value="ECO:0007669"/>
    <property type="project" value="TreeGrafter"/>
</dbReference>
<dbReference type="InterPro" id="IPR056424">
    <property type="entry name" value="Beta-prop_GEMI5_2nd"/>
</dbReference>
<organism evidence="6 7">
    <name type="scientific">Chironomus riparius</name>
    <dbReference type="NCBI Taxonomy" id="315576"/>
    <lineage>
        <taxon>Eukaryota</taxon>
        <taxon>Metazoa</taxon>
        <taxon>Ecdysozoa</taxon>
        <taxon>Arthropoda</taxon>
        <taxon>Hexapoda</taxon>
        <taxon>Insecta</taxon>
        <taxon>Pterygota</taxon>
        <taxon>Neoptera</taxon>
        <taxon>Endopterygota</taxon>
        <taxon>Diptera</taxon>
        <taxon>Nematocera</taxon>
        <taxon>Chironomoidea</taxon>
        <taxon>Chironomidae</taxon>
        <taxon>Chironominae</taxon>
        <taxon>Chironomus</taxon>
    </lineage>
</organism>
<evidence type="ECO:0000256" key="2">
    <source>
        <dbReference type="SAM" id="MobiDB-lite"/>
    </source>
</evidence>
<dbReference type="Pfam" id="PF23775">
    <property type="entry name" value="Beta-prop_RIG_2nd"/>
    <property type="match status" value="1"/>
</dbReference>
<dbReference type="InterPro" id="IPR001680">
    <property type="entry name" value="WD40_rpt"/>
</dbReference>
<dbReference type="InterPro" id="IPR052640">
    <property type="entry name" value="Gemin-5"/>
</dbReference>
<feature type="compositionally biased region" description="Polar residues" evidence="2">
    <location>
        <begin position="322"/>
        <end position="332"/>
    </location>
</feature>
<dbReference type="GO" id="GO:0000387">
    <property type="term" value="P:spliceosomal snRNP assembly"/>
    <property type="evidence" value="ECO:0007669"/>
    <property type="project" value="TreeGrafter"/>
</dbReference>
<feature type="region of interest" description="Disordered" evidence="2">
    <location>
        <begin position="317"/>
        <end position="341"/>
    </location>
</feature>
<keyword evidence="1" id="KW-0853">WD repeat</keyword>
<feature type="domain" description="Gem-associated protein 5 first beta-propeller" evidence="3">
    <location>
        <begin position="52"/>
        <end position="371"/>
    </location>
</feature>
<evidence type="ECO:0000259" key="3">
    <source>
        <dbReference type="Pfam" id="PF23770"/>
    </source>
</evidence>
<dbReference type="GO" id="GO:0032797">
    <property type="term" value="C:SMN complex"/>
    <property type="evidence" value="ECO:0007669"/>
    <property type="project" value="TreeGrafter"/>
</dbReference>
<dbReference type="Pfam" id="PF23770">
    <property type="entry name" value="Beta-prop_RIG_1st"/>
    <property type="match status" value="1"/>
</dbReference>
<dbReference type="Pfam" id="PF23774">
    <property type="entry name" value="TPR_GEMI5"/>
    <property type="match status" value="1"/>
</dbReference>
<dbReference type="InterPro" id="IPR056432">
    <property type="entry name" value="Beta-prop_GEMI5_1st"/>
</dbReference>
<keyword evidence="7" id="KW-1185">Reference proteome</keyword>
<evidence type="ECO:0000259" key="5">
    <source>
        <dbReference type="Pfam" id="PF23775"/>
    </source>
</evidence>
<dbReference type="PROSITE" id="PS50082">
    <property type="entry name" value="WD_REPEATS_2"/>
    <property type="match status" value="1"/>
</dbReference>
<sequence length="1104" mass="126644">MFTNSVINRQSVIKFRQQSVISPHLRQQIMDNLIIPPNPNWFSQSICYCTPDNGFIYGATSKIAYIPPKNEQEEAQMKILDLKKKLNCFALCPNYNETRRLALINGDYQVLVYNFQTEEIIKGHKGHCDELNKQYQFSAITFTSSNIVLSSLNSDVIKFCLLTNTFKSYPDFSNRNPITILKKSPKDCELVAAGTKNGLILLIDSEKMEIKARLRGQDTEITSLDFMVFPVISKEIPKINNVKKAVKQSVPTDDSDIFDIYKTDKIEDEFGAFQENYEDRSDDEETNDASMKEKVHNTSDFNFLEACSDLKHQILNRDEESSATGNRNSGTFDDNKEQYGMKNEETPSVDVSIASNRSSHTPVFTEESLNYIDECQRLKEFDEKSTNDLDIVVLASGARECVVWLWDIIEHTALHKIRWHPKAKNLLPAIFTNVLWLDKETLLFTDNNGEVTEHKIRFDEKNKKITDQRQKRTYEVKGVLNICKTNDCSLLWMSSIHRHICCLETKNLAKIISLDTLQIRIHYIIENPIESNVIAIGGNDKRLCLWNTSDASRHMITLKPFMNKIQSSILCIAWHPEKDNILAFSTREGRVGILDTNKFTNVPVILESFTSHEIYSMTWAKFIDSSRSETTVLIVCSNGKCVYYNYKDFKMNLLPQFKNICSLASNMNLLALGNNNGSVFICDMSKDFKVIAHTKICQKYIGMMTWFNDKLAIASEKGITIIKDLNAGMNEEIVEDNKIKLQQQKRVYSVRFDKSGNHLVTSNITGTVNVWNLETSSIISAMNIDTPVYCAIFMPNNEEVLICGGQDSTIHAFEWKKHPQSQEVPEKVSKNDDKMKHVEWGILSEMTTISKYNKKRRIKKKVSPNNKITEITNGIKHMKVGSKKITTIFTAANREISVNPLNFIQMLLSGNDGRELSMNEVMFGNRGDIKKMIDRELENDQKSFGTIILPQLTDDLKDDILERIENKTLAEVHVSISPSISYDLWKKSCLAFGKQCIESDEFIRAVPFLLAVNDVDNCVDMLCEAKYFREAWVIAKMRKDEKDPIYDKIMQKWISYLDYSGNYETSAALLCCTKDYKRAYEALDKRQNKDEKFIEIFNILSSKV</sequence>
<accession>A0A9N9WQZ4</accession>
<feature type="repeat" description="WD" evidence="1">
    <location>
        <begin position="740"/>
        <end position="781"/>
    </location>
</feature>
<dbReference type="SUPFAM" id="SSF50978">
    <property type="entry name" value="WD40 repeat-like"/>
    <property type="match status" value="2"/>
</dbReference>
<evidence type="ECO:0000256" key="1">
    <source>
        <dbReference type="PROSITE-ProRule" id="PRU00221"/>
    </source>
</evidence>
<dbReference type="GO" id="GO:0003730">
    <property type="term" value="F:mRNA 3'-UTR binding"/>
    <property type="evidence" value="ECO:0007669"/>
    <property type="project" value="TreeGrafter"/>
</dbReference>
<reference evidence="6" key="2">
    <citation type="submission" date="2022-10" db="EMBL/GenBank/DDBJ databases">
        <authorList>
            <consortium name="ENA_rothamsted_submissions"/>
            <consortium name="culmorum"/>
            <person name="King R."/>
        </authorList>
    </citation>
    <scope>NUCLEOTIDE SEQUENCE</scope>
</reference>
<gene>
    <name evidence="6" type="ORF">CHIRRI_LOCUS5681</name>
</gene>
<evidence type="ECO:0000313" key="7">
    <source>
        <dbReference type="Proteomes" id="UP001153620"/>
    </source>
</evidence>
<dbReference type="InterPro" id="IPR056421">
    <property type="entry name" value="TPR_GEMI5"/>
</dbReference>
<reference evidence="6" key="1">
    <citation type="submission" date="2022-01" db="EMBL/GenBank/DDBJ databases">
        <authorList>
            <person name="King R."/>
        </authorList>
    </citation>
    <scope>NUCLEOTIDE SEQUENCE</scope>
</reference>
<dbReference type="AlphaFoldDB" id="A0A9N9WQZ4"/>
<dbReference type="EMBL" id="OU895878">
    <property type="protein sequence ID" value="CAG9802776.1"/>
    <property type="molecule type" value="Genomic_DNA"/>
</dbReference>
<evidence type="ECO:0000259" key="4">
    <source>
        <dbReference type="Pfam" id="PF23774"/>
    </source>
</evidence>
<dbReference type="SMART" id="SM00320">
    <property type="entry name" value="WD40"/>
    <property type="match status" value="5"/>
</dbReference>
<feature type="domain" description="Gem-associated protein 5 TPR" evidence="4">
    <location>
        <begin position="922"/>
        <end position="1089"/>
    </location>
</feature>
<name>A0A9N9WQZ4_9DIPT</name>
<dbReference type="OrthoDB" id="7326421at2759"/>
<proteinExistence type="predicted"/>
<dbReference type="InterPro" id="IPR015943">
    <property type="entry name" value="WD40/YVTN_repeat-like_dom_sf"/>
</dbReference>
<evidence type="ECO:0000313" key="6">
    <source>
        <dbReference type="EMBL" id="CAG9802776.1"/>
    </source>
</evidence>
<dbReference type="PANTHER" id="PTHR46362:SF1">
    <property type="entry name" value="GEM-ASSOCIATED PROTEIN 5"/>
    <property type="match status" value="1"/>
</dbReference>
<dbReference type="Gene3D" id="2.130.10.10">
    <property type="entry name" value="YVTN repeat-like/Quinoprotein amine dehydrogenase"/>
    <property type="match status" value="2"/>
</dbReference>
<dbReference type="PANTHER" id="PTHR46362">
    <property type="entry name" value="GEM-ASSOCIATED PROTEIN 5"/>
    <property type="match status" value="1"/>
</dbReference>
<dbReference type="InterPro" id="IPR036322">
    <property type="entry name" value="WD40_repeat_dom_sf"/>
</dbReference>
<dbReference type="Proteomes" id="UP001153620">
    <property type="component" value="Chromosome 2"/>
</dbReference>
<feature type="domain" description="Gem-associated protein 5 second beta-propeller" evidence="5">
    <location>
        <begin position="528"/>
        <end position="806"/>
    </location>
</feature>